<dbReference type="InterPro" id="IPR036388">
    <property type="entry name" value="WH-like_DNA-bd_sf"/>
</dbReference>
<reference evidence="4" key="1">
    <citation type="journal article" date="2019" name="Int. J. Syst. Evol. Microbiol.">
        <title>The Global Catalogue of Microorganisms (GCM) 10K type strain sequencing project: providing services to taxonomists for standard genome sequencing and annotation.</title>
        <authorList>
            <consortium name="The Broad Institute Genomics Platform"/>
            <consortium name="The Broad Institute Genome Sequencing Center for Infectious Disease"/>
            <person name="Wu L."/>
            <person name="Ma J."/>
        </authorList>
    </citation>
    <scope>NUCLEOTIDE SEQUENCE [LARGE SCALE GENOMIC DNA]</scope>
    <source>
        <strain evidence="4">JCM 18050</strain>
    </source>
</reference>
<dbReference type="Proteomes" id="UP001500171">
    <property type="component" value="Unassembled WGS sequence"/>
</dbReference>
<proteinExistence type="predicted"/>
<name>A0ABP9N7F0_9GAMM</name>
<evidence type="ECO:0000256" key="1">
    <source>
        <dbReference type="ARBA" id="ARBA00022763"/>
    </source>
</evidence>
<dbReference type="InterPro" id="IPR036217">
    <property type="entry name" value="MethylDNA_cys_MeTrfase_DNAb"/>
</dbReference>
<sequence>MIDSNDHQTFSHQVYAIIATIPVGKVVTYGQIAKMAGMPSYVRQVCFILRHLPKGSKLPCHRIINGQGRLSVKNETYTRYKLKLIEEGIQFNSKDKIDLKKFGWHI</sequence>
<evidence type="ECO:0000259" key="2">
    <source>
        <dbReference type="Pfam" id="PF01035"/>
    </source>
</evidence>
<dbReference type="InterPro" id="IPR014048">
    <property type="entry name" value="MethylDNA_cys_MeTrfase_DNA-bd"/>
</dbReference>
<dbReference type="RefSeq" id="WP_345489917.1">
    <property type="nucleotide sequence ID" value="NZ_BAABHY010000001.1"/>
</dbReference>
<keyword evidence="4" id="KW-1185">Reference proteome</keyword>
<dbReference type="PANTHER" id="PTHR42942">
    <property type="entry name" value="6-O-METHYLGUANINE DNA METHYLTRANSFERASE"/>
    <property type="match status" value="1"/>
</dbReference>
<dbReference type="PANTHER" id="PTHR42942:SF1">
    <property type="entry name" value="ALKYLTRANSFERASE-LIKE PROTEIN 1"/>
    <property type="match status" value="1"/>
</dbReference>
<dbReference type="Pfam" id="PF01035">
    <property type="entry name" value="DNA_binding_1"/>
    <property type="match status" value="1"/>
</dbReference>
<dbReference type="InterPro" id="IPR052520">
    <property type="entry name" value="ATL_DNA_repair"/>
</dbReference>
<evidence type="ECO:0000313" key="3">
    <source>
        <dbReference type="EMBL" id="GAA5109220.1"/>
    </source>
</evidence>
<dbReference type="EMBL" id="BAABHY010000001">
    <property type="protein sequence ID" value="GAA5109220.1"/>
    <property type="molecule type" value="Genomic_DNA"/>
</dbReference>
<feature type="domain" description="Methylated-DNA-[protein]-cysteine S-methyltransferase DNA binding" evidence="2">
    <location>
        <begin position="10"/>
        <end position="88"/>
    </location>
</feature>
<dbReference type="SUPFAM" id="SSF46767">
    <property type="entry name" value="Methylated DNA-protein cysteine methyltransferase, C-terminal domain"/>
    <property type="match status" value="1"/>
</dbReference>
<evidence type="ECO:0000313" key="4">
    <source>
        <dbReference type="Proteomes" id="UP001500171"/>
    </source>
</evidence>
<comment type="caution">
    <text evidence="3">The sequence shown here is derived from an EMBL/GenBank/DDBJ whole genome shotgun (WGS) entry which is preliminary data.</text>
</comment>
<protein>
    <submittedName>
        <fullName evidence="3">DNA base-flipping protein</fullName>
    </submittedName>
</protein>
<accession>A0ABP9N7F0</accession>
<keyword evidence="1" id="KW-0227">DNA damage</keyword>
<dbReference type="Gene3D" id="1.10.10.10">
    <property type="entry name" value="Winged helix-like DNA-binding domain superfamily/Winged helix DNA-binding domain"/>
    <property type="match status" value="1"/>
</dbReference>
<dbReference type="CDD" id="cd06445">
    <property type="entry name" value="ATase"/>
    <property type="match status" value="1"/>
</dbReference>
<dbReference type="NCBIfam" id="TIGR00589">
    <property type="entry name" value="ogt"/>
    <property type="match status" value="1"/>
</dbReference>
<gene>
    <name evidence="3" type="ORF">GCM10023211_12300</name>
</gene>
<organism evidence="3 4">
    <name type="scientific">Orbus sasakiae</name>
    <dbReference type="NCBI Taxonomy" id="1078475"/>
    <lineage>
        <taxon>Bacteria</taxon>
        <taxon>Pseudomonadati</taxon>
        <taxon>Pseudomonadota</taxon>
        <taxon>Gammaproteobacteria</taxon>
        <taxon>Orbales</taxon>
        <taxon>Orbaceae</taxon>
        <taxon>Orbus</taxon>
    </lineage>
</organism>